<comment type="caution">
    <text evidence="4">The sequence shown here is derived from an EMBL/GenBank/DDBJ whole genome shotgun (WGS) entry which is preliminary data.</text>
</comment>
<proteinExistence type="predicted"/>
<evidence type="ECO:0000259" key="3">
    <source>
        <dbReference type="Pfam" id="PF03732"/>
    </source>
</evidence>
<accession>A0AAV5FZT5</accession>
<gene>
    <name evidence="4" type="primary">gb29232</name>
    <name evidence="5" type="synonym">gn00487</name>
    <name evidence="4" type="ORF">PR202_gb29232</name>
    <name evidence="5" type="ORF">PR202_gn00487</name>
</gene>
<dbReference type="PANTHER" id="PTHR33223">
    <property type="entry name" value="CCHC-TYPE DOMAIN-CONTAINING PROTEIN"/>
    <property type="match status" value="1"/>
</dbReference>
<feature type="domain" description="Retrotransposon gag" evidence="3">
    <location>
        <begin position="150"/>
        <end position="232"/>
    </location>
</feature>
<name>A0AAV5FZT5_ELECO</name>
<keyword evidence="2" id="KW-0812">Transmembrane</keyword>
<dbReference type="PANTHER" id="PTHR33223:SF8">
    <property type="entry name" value="OS04G0172440 PROTEIN"/>
    <property type="match status" value="1"/>
</dbReference>
<feature type="transmembrane region" description="Helical" evidence="2">
    <location>
        <begin position="59"/>
        <end position="82"/>
    </location>
</feature>
<dbReference type="AlphaFoldDB" id="A0AAV5FZT5"/>
<keyword evidence="2" id="KW-1133">Transmembrane helix</keyword>
<organism evidence="4 6">
    <name type="scientific">Eleusine coracana subsp. coracana</name>
    <dbReference type="NCBI Taxonomy" id="191504"/>
    <lineage>
        <taxon>Eukaryota</taxon>
        <taxon>Viridiplantae</taxon>
        <taxon>Streptophyta</taxon>
        <taxon>Embryophyta</taxon>
        <taxon>Tracheophyta</taxon>
        <taxon>Spermatophyta</taxon>
        <taxon>Magnoliopsida</taxon>
        <taxon>Liliopsida</taxon>
        <taxon>Poales</taxon>
        <taxon>Poaceae</taxon>
        <taxon>PACMAD clade</taxon>
        <taxon>Chloridoideae</taxon>
        <taxon>Cynodonteae</taxon>
        <taxon>Eleusininae</taxon>
        <taxon>Eleusine</taxon>
    </lineage>
</organism>
<feature type="region of interest" description="Disordered" evidence="1">
    <location>
        <begin position="266"/>
        <end position="293"/>
    </location>
</feature>
<reference evidence="4" key="2">
    <citation type="submission" date="2021-12" db="EMBL/GenBank/DDBJ databases">
        <title>Resequencing data analysis of finger millet.</title>
        <authorList>
            <person name="Hatakeyama M."/>
            <person name="Aluri S."/>
            <person name="Balachadran M.T."/>
            <person name="Sivarajan S.R."/>
            <person name="Poveda L."/>
            <person name="Shimizu-Inatsugi R."/>
            <person name="Schlapbach R."/>
            <person name="Sreeman S.M."/>
            <person name="Shimizu K.K."/>
        </authorList>
    </citation>
    <scope>NUCLEOTIDE SEQUENCE</scope>
</reference>
<dbReference type="Pfam" id="PF03732">
    <property type="entry name" value="Retrotrans_gag"/>
    <property type="match status" value="1"/>
</dbReference>
<evidence type="ECO:0000256" key="1">
    <source>
        <dbReference type="SAM" id="MobiDB-lite"/>
    </source>
</evidence>
<reference evidence="4" key="1">
    <citation type="journal article" date="2018" name="DNA Res.">
        <title>Multiple hybrid de novo genome assembly of finger millet, an orphan allotetraploid crop.</title>
        <authorList>
            <person name="Hatakeyama M."/>
            <person name="Aluri S."/>
            <person name="Balachadran M.T."/>
            <person name="Sivarajan S.R."/>
            <person name="Patrignani A."/>
            <person name="Gruter S."/>
            <person name="Poveda L."/>
            <person name="Shimizu-Inatsugi R."/>
            <person name="Baeten J."/>
            <person name="Francoijs K.J."/>
            <person name="Nataraja K.N."/>
            <person name="Reddy Y.A.N."/>
            <person name="Phadnis S."/>
            <person name="Ravikumar R.L."/>
            <person name="Schlapbach R."/>
            <person name="Sreeman S.M."/>
            <person name="Shimizu K.K."/>
        </authorList>
    </citation>
    <scope>NUCLEOTIDE SEQUENCE</scope>
</reference>
<keyword evidence="2" id="KW-0472">Membrane</keyword>
<evidence type="ECO:0000313" key="6">
    <source>
        <dbReference type="Proteomes" id="UP001054889"/>
    </source>
</evidence>
<evidence type="ECO:0000313" key="4">
    <source>
        <dbReference type="EMBL" id="GJN40065.1"/>
    </source>
</evidence>
<dbReference type="InterPro" id="IPR005162">
    <property type="entry name" value="Retrotrans_gag_dom"/>
</dbReference>
<feature type="compositionally biased region" description="Basic and acidic residues" evidence="1">
    <location>
        <begin position="269"/>
        <end position="293"/>
    </location>
</feature>
<protein>
    <recommendedName>
        <fullName evidence="3">Retrotransposon gag domain-containing protein</fullName>
    </recommendedName>
</protein>
<sequence length="375" mass="42011">MDEILSTLTMKNTLGTTDAMRKNAVIGERKTDGMTNRTTDERTVKILLQDVMATSVIDVTIGIGAITMIMTISDIVMTMMLIRDTAVVQLHLQTGIHARWPRGFKLVPIEKYDSQTNPREWLQLYNTAIRSAGGDSYVMANYLLVYLDPAVLIWLTSLPEESITSWGDLNRKLIESFQATCNRPGNHFDLTRIKQKTDEPLRDYIKRFCAKKTEIPNVPDQQIIAAFQGGIRSNGLVREIGRRNHDLNLTAQGCIKIPDKFASGESALDDIRGKGKEKRSDKPESSKKDKKRKYDNVVHMVDRLQKNPRPNQPSMDELLSGPCLWHPKGNHKVKVSTYCYGATDSTKSEVIGIGIDVAPIDASSYVATLQSRLCA</sequence>
<dbReference type="EMBL" id="BQKI01000102">
    <property type="protein sequence ID" value="GJN40065.1"/>
    <property type="molecule type" value="Genomic_DNA"/>
</dbReference>
<dbReference type="Proteomes" id="UP001054889">
    <property type="component" value="Unassembled WGS sequence"/>
</dbReference>
<evidence type="ECO:0000313" key="5">
    <source>
        <dbReference type="EMBL" id="GJN41150.1"/>
    </source>
</evidence>
<evidence type="ECO:0000256" key="2">
    <source>
        <dbReference type="SAM" id="Phobius"/>
    </source>
</evidence>
<dbReference type="EMBL" id="BQKI01000229">
    <property type="protein sequence ID" value="GJN41150.1"/>
    <property type="molecule type" value="Genomic_DNA"/>
</dbReference>
<keyword evidence="6" id="KW-1185">Reference proteome</keyword>